<protein>
    <recommendedName>
        <fullName evidence="5">DUF4062 domain-containing protein</fullName>
    </recommendedName>
</protein>
<dbReference type="InterPro" id="IPR027417">
    <property type="entry name" value="P-loop_NTPase"/>
</dbReference>
<dbReference type="SUPFAM" id="SSF48452">
    <property type="entry name" value="TPR-like"/>
    <property type="match status" value="2"/>
</dbReference>
<dbReference type="PANTHER" id="PTHR45641:SF19">
    <property type="entry name" value="NEPHROCYSTIN-3"/>
    <property type="match status" value="1"/>
</dbReference>
<evidence type="ECO:0000259" key="5">
    <source>
        <dbReference type="Pfam" id="PF13271"/>
    </source>
</evidence>
<comment type="caution">
    <text evidence="6">The sequence shown here is derived from an EMBL/GenBank/DDBJ whole genome shotgun (WGS) entry which is preliminary data.</text>
</comment>
<feature type="repeat" description="TPR" evidence="3">
    <location>
        <begin position="956"/>
        <end position="989"/>
    </location>
</feature>
<gene>
    <name evidence="6" type="ORF">B1757_07335</name>
</gene>
<reference evidence="6 7" key="1">
    <citation type="submission" date="2017-03" db="EMBL/GenBank/DDBJ databases">
        <title>Draft genime sequence of the acidophilic sulfur-oxidizing bacterium Acidithiobacillus sp. SH, isolated from seawater.</title>
        <authorList>
            <person name="Sharmin S."/>
            <person name="Tokuhisa M."/>
            <person name="Kanao T."/>
            <person name="Kamimura K."/>
        </authorList>
    </citation>
    <scope>NUCLEOTIDE SEQUENCE [LARGE SCALE GENOMIC DNA]</scope>
    <source>
        <strain evidence="6 7">SH</strain>
    </source>
</reference>
<dbReference type="SMART" id="SM00028">
    <property type="entry name" value="TPR"/>
    <property type="match status" value="14"/>
</dbReference>
<evidence type="ECO:0000313" key="7">
    <source>
        <dbReference type="Proteomes" id="UP000234329"/>
    </source>
</evidence>
<feature type="repeat" description="TPR" evidence="3">
    <location>
        <begin position="830"/>
        <end position="863"/>
    </location>
</feature>
<dbReference type="EMBL" id="MXAV01000033">
    <property type="protein sequence ID" value="PKY10767.1"/>
    <property type="molecule type" value="Genomic_DNA"/>
</dbReference>
<dbReference type="SUPFAM" id="SSF52540">
    <property type="entry name" value="P-loop containing nucleoside triphosphate hydrolases"/>
    <property type="match status" value="1"/>
</dbReference>
<dbReference type="PANTHER" id="PTHR45641">
    <property type="entry name" value="TETRATRICOPEPTIDE REPEAT PROTEIN (AFU_ORTHOLOGUE AFUA_6G03870)"/>
    <property type="match status" value="1"/>
</dbReference>
<evidence type="ECO:0000256" key="1">
    <source>
        <dbReference type="ARBA" id="ARBA00022737"/>
    </source>
</evidence>
<name>A0A2I1DLM1_9PROT</name>
<feature type="repeat" description="TPR" evidence="3">
    <location>
        <begin position="872"/>
        <end position="905"/>
    </location>
</feature>
<feature type="repeat" description="TPR" evidence="3">
    <location>
        <begin position="1082"/>
        <end position="1115"/>
    </location>
</feature>
<keyword evidence="7" id="KW-1185">Reference proteome</keyword>
<dbReference type="OrthoDB" id="5287139at2"/>
<dbReference type="InterPro" id="IPR019734">
    <property type="entry name" value="TPR_rpt"/>
</dbReference>
<feature type="region of interest" description="Disordered" evidence="4">
    <location>
        <begin position="56"/>
        <end position="75"/>
    </location>
</feature>
<dbReference type="Gene3D" id="1.25.40.10">
    <property type="entry name" value="Tetratricopeptide repeat domain"/>
    <property type="match status" value="4"/>
</dbReference>
<feature type="repeat" description="TPR" evidence="3">
    <location>
        <begin position="1124"/>
        <end position="1157"/>
    </location>
</feature>
<evidence type="ECO:0000313" key="6">
    <source>
        <dbReference type="EMBL" id="PKY10767.1"/>
    </source>
</evidence>
<dbReference type="InterPro" id="IPR011990">
    <property type="entry name" value="TPR-like_helical_dom_sf"/>
</dbReference>
<feature type="domain" description="DUF4062" evidence="5">
    <location>
        <begin position="81"/>
        <end position="169"/>
    </location>
</feature>
<keyword evidence="2 3" id="KW-0802">TPR repeat</keyword>
<dbReference type="Pfam" id="PF13271">
    <property type="entry name" value="DUF4062"/>
    <property type="match status" value="1"/>
</dbReference>
<sequence>MVPGFASQRKPAPRGYRSIECVPDEDHLPFHPSTYQKCPKLLAACTKRIRSLHFSRSAREARRSPMRSEPQSLPDDSREIRVFLSSTFKDMDEERNILMQRVFPELRRLCSERAVALTEIDLRWGVTEEASKNGQTVEICLQEIDHCRKFPPFFIGFLGERYGWVPQHGELQAYWEKHSDSPYAHRIQQALEQGISVTELEMRYGIWEGGVGVENAWVFLRAPDLTQTLADGHPHDDFYDDGGGKLQAFKAQLRKQPGLLAVDGYSSVEAFADAVQAALLQAIDQRYPKAQTPSIQQICDRAHCAYAQSRLRAYVPDPQIDQRIKTNLQDQANAPATARRLHVSGASGLGKSALLAHTAQALREQGYWVHEHYVGADGDRSLAGWRERLRGALPGTTETEIQTQDTQQQDPWAALDQALEKAQSQLQQPMLLLLDALDQLHEPDKALVILAQRILPPQVFLLHSATPDLVLSLPEPQRIELQPLDAQRRQEAITRFLTQTYRKSLEERQGQRLSQAEACGNPLFLRLLLEELRLHARFETLDQEIEALLASGTVDRLFAQVLAAMDRDFADSGHAHLARELVTYLTLSYRGLHKNDLAVLLGSKTTRLADAQLIPLLARLEPYLLQDAGRLRLLHAALREPLEQGLNADEAATQDLRRRMMVRLDGETIDQRIERIHQAIELGDQTLLLGGAGLASLKAAVSLQKETPELLITALRLLGGGQHQLPEAVTQLAQGWAGQTEDAEAADAANSLAFLFHSQGLYALAEPLYQRALAISEKVLGPEHPDTAASLNNLAMLYDAQGRLNEAEPLYQRALAIWEKVLGPEYPNTATSLNNLASLYQDQGRLNEAEPLYQRALAIRERVLGPEHPDTASSLNNLALLYKAQGRLNEAEPLYQRALAIWEKVLGPEHPDTATSLNNLASLYKAQGRLNEAEPLLQRALAIWEKVLGPEHPDTAASLNSLAGLYQDQGRLDEAEPLYQRALAICEKVFGPEHPDTASSLNSLAGLYQDQGRLDEAEPLYQRALAIREKVFGPEHPDTATSLNNLALLYQDQGRLNEAEPLYQRDLAISEKVLGPEHPDTATSLNNLAALYKAQGRLAEAEPLYQRALAIREKVLGPEHPDTATSLNNLAMLYQAQGRLNEAEPLYQRALAIWEKVLGPEHPNTASSLNNLALLYQVQGRLNEAEPLYQRALAIWEKVLGPEHPNTATSLNNLAALYDAQGRLNEAEPLLQRSLAISEKALGPEHPNTATSLNNLAALYDAQGRLNEAEPLYQRALAISEKVLGPEHPDTATSLNNLALLYLSMKKIDQALPLLKRAREIFALYPETAAQAEQVQAWIEQIRQQQ</sequence>
<dbReference type="Proteomes" id="UP000234329">
    <property type="component" value="Unassembled WGS sequence"/>
</dbReference>
<dbReference type="InParanoid" id="A0A2I1DLM1"/>
<dbReference type="Pfam" id="PF13176">
    <property type="entry name" value="TPR_7"/>
    <property type="match status" value="1"/>
</dbReference>
<organism evidence="6 7">
    <name type="scientific">Acidithiobacillus marinus</name>
    <dbReference type="NCBI Taxonomy" id="187490"/>
    <lineage>
        <taxon>Bacteria</taxon>
        <taxon>Pseudomonadati</taxon>
        <taxon>Pseudomonadota</taxon>
        <taxon>Acidithiobacillia</taxon>
        <taxon>Acidithiobacillales</taxon>
        <taxon>Acidithiobacillaceae</taxon>
        <taxon>Acidithiobacillus</taxon>
    </lineage>
</organism>
<dbReference type="PROSITE" id="PS50005">
    <property type="entry name" value="TPR"/>
    <property type="match status" value="8"/>
</dbReference>
<dbReference type="Pfam" id="PF13374">
    <property type="entry name" value="TPR_10"/>
    <property type="match status" value="1"/>
</dbReference>
<evidence type="ECO:0000256" key="2">
    <source>
        <dbReference type="ARBA" id="ARBA00022803"/>
    </source>
</evidence>
<dbReference type="Pfam" id="PF13424">
    <property type="entry name" value="TPR_12"/>
    <property type="match status" value="6"/>
</dbReference>
<feature type="repeat" description="TPR" evidence="3">
    <location>
        <begin position="1250"/>
        <end position="1283"/>
    </location>
</feature>
<feature type="repeat" description="TPR" evidence="3">
    <location>
        <begin position="788"/>
        <end position="821"/>
    </location>
</feature>
<proteinExistence type="predicted"/>
<keyword evidence="1" id="KW-0677">Repeat</keyword>
<dbReference type="InterPro" id="IPR025139">
    <property type="entry name" value="DUF4062"/>
</dbReference>
<evidence type="ECO:0000256" key="3">
    <source>
        <dbReference type="PROSITE-ProRule" id="PRU00339"/>
    </source>
</evidence>
<evidence type="ECO:0000256" key="4">
    <source>
        <dbReference type="SAM" id="MobiDB-lite"/>
    </source>
</evidence>
<feature type="repeat" description="TPR" evidence="3">
    <location>
        <begin position="998"/>
        <end position="1031"/>
    </location>
</feature>
<accession>A0A2I1DLM1</accession>